<dbReference type="PANTHER" id="PTHR37955:SF1">
    <property type="entry name" value="DEP DOMAIN-CONTAINING PROTEIN"/>
    <property type="match status" value="1"/>
</dbReference>
<keyword evidence="3 5" id="KW-1133">Transmembrane helix</keyword>
<dbReference type="GO" id="GO:0005886">
    <property type="term" value="C:plasma membrane"/>
    <property type="evidence" value="ECO:0007669"/>
    <property type="project" value="TreeGrafter"/>
</dbReference>
<name>A0A0R1YYG8_9LACO</name>
<dbReference type="RefSeq" id="WP_057909802.1">
    <property type="nucleotide sequence ID" value="NZ_AZGK01000002.1"/>
</dbReference>
<feature type="transmembrane region" description="Helical" evidence="5">
    <location>
        <begin position="37"/>
        <end position="55"/>
    </location>
</feature>
<feature type="transmembrane region" description="Helical" evidence="5">
    <location>
        <begin position="67"/>
        <end position="87"/>
    </location>
</feature>
<evidence type="ECO:0000256" key="4">
    <source>
        <dbReference type="ARBA" id="ARBA00023136"/>
    </source>
</evidence>
<dbReference type="GO" id="GO:0046583">
    <property type="term" value="F:monoatomic cation efflux transmembrane transporter activity"/>
    <property type="evidence" value="ECO:0007669"/>
    <property type="project" value="TreeGrafter"/>
</dbReference>
<dbReference type="InterPro" id="IPR004695">
    <property type="entry name" value="SLAC1/Mae1/Ssu1/TehA"/>
</dbReference>
<feature type="transmembrane region" description="Helical" evidence="5">
    <location>
        <begin position="214"/>
        <end position="231"/>
    </location>
</feature>
<protein>
    <submittedName>
        <fullName evidence="6">C4-dicarboxylate transporter malic acid transport protein</fullName>
    </submittedName>
</protein>
<feature type="transmembrane region" description="Helical" evidence="5">
    <location>
        <begin position="12"/>
        <end position="31"/>
    </location>
</feature>
<accession>A0A0R1YYG8</accession>
<dbReference type="InterPro" id="IPR038665">
    <property type="entry name" value="Voltage-dep_anion_channel_sf"/>
</dbReference>
<reference evidence="6 7" key="1">
    <citation type="journal article" date="2015" name="Genome Announc.">
        <title>Expanding the biotechnology potential of lactobacilli through comparative genomics of 213 strains and associated genera.</title>
        <authorList>
            <person name="Sun Z."/>
            <person name="Harris H.M."/>
            <person name="McCann A."/>
            <person name="Guo C."/>
            <person name="Argimon S."/>
            <person name="Zhang W."/>
            <person name="Yang X."/>
            <person name="Jeffery I.B."/>
            <person name="Cooney J.C."/>
            <person name="Kagawa T.F."/>
            <person name="Liu W."/>
            <person name="Song Y."/>
            <person name="Salvetti E."/>
            <person name="Wrobel A."/>
            <person name="Rasinkangas P."/>
            <person name="Parkhill J."/>
            <person name="Rea M.C."/>
            <person name="O'Sullivan O."/>
            <person name="Ritari J."/>
            <person name="Douillard F.P."/>
            <person name="Paul Ross R."/>
            <person name="Yang R."/>
            <person name="Briner A.E."/>
            <person name="Felis G.E."/>
            <person name="de Vos W.M."/>
            <person name="Barrangou R."/>
            <person name="Klaenhammer T.R."/>
            <person name="Caufield P.W."/>
            <person name="Cui Y."/>
            <person name="Zhang H."/>
            <person name="O'Toole P.W."/>
        </authorList>
    </citation>
    <scope>NUCLEOTIDE SEQUENCE [LARGE SCALE GENOMIC DNA]</scope>
    <source>
        <strain evidence="6 7">DSM 5707</strain>
    </source>
</reference>
<feature type="transmembrane region" description="Helical" evidence="5">
    <location>
        <begin position="243"/>
        <end position="264"/>
    </location>
</feature>
<comment type="caution">
    <text evidence="6">The sequence shown here is derived from an EMBL/GenBank/DDBJ whole genome shotgun (WGS) entry which is preliminary data.</text>
</comment>
<dbReference type="GeneID" id="69802868"/>
<evidence type="ECO:0000256" key="1">
    <source>
        <dbReference type="ARBA" id="ARBA00004141"/>
    </source>
</evidence>
<gene>
    <name evidence="6" type="ORF">FC51_GL001056</name>
</gene>
<feature type="transmembrane region" description="Helical" evidence="5">
    <location>
        <begin position="276"/>
        <end position="298"/>
    </location>
</feature>
<evidence type="ECO:0000313" key="7">
    <source>
        <dbReference type="Proteomes" id="UP000051957"/>
    </source>
</evidence>
<evidence type="ECO:0000313" key="6">
    <source>
        <dbReference type="EMBL" id="KRM47354.1"/>
    </source>
</evidence>
<organism evidence="6 7">
    <name type="scientific">Lentilactobacillus parabuchneri DSM 5707 = NBRC 107865</name>
    <dbReference type="NCBI Taxonomy" id="1423784"/>
    <lineage>
        <taxon>Bacteria</taxon>
        <taxon>Bacillati</taxon>
        <taxon>Bacillota</taxon>
        <taxon>Bacilli</taxon>
        <taxon>Lactobacillales</taxon>
        <taxon>Lactobacillaceae</taxon>
        <taxon>Lentilactobacillus</taxon>
    </lineage>
</organism>
<dbReference type="PATRIC" id="fig|1423784.4.peg.1065"/>
<feature type="transmembrane region" description="Helical" evidence="5">
    <location>
        <begin position="128"/>
        <end position="146"/>
    </location>
</feature>
<dbReference type="PANTHER" id="PTHR37955">
    <property type="entry name" value="TELLURITE RESISTANCE PROTEIN TEHA"/>
    <property type="match status" value="1"/>
</dbReference>
<dbReference type="Gene3D" id="1.50.10.150">
    <property type="entry name" value="Voltage-dependent anion channel"/>
    <property type="match status" value="1"/>
</dbReference>
<feature type="transmembrane region" description="Helical" evidence="5">
    <location>
        <begin position="190"/>
        <end position="208"/>
    </location>
</feature>
<dbReference type="InterPro" id="IPR052951">
    <property type="entry name" value="Tellurite_res_ion_channel"/>
</dbReference>
<dbReference type="Pfam" id="PF03595">
    <property type="entry name" value="SLAC1"/>
    <property type="match status" value="1"/>
</dbReference>
<evidence type="ECO:0000256" key="3">
    <source>
        <dbReference type="ARBA" id="ARBA00022989"/>
    </source>
</evidence>
<keyword evidence="2 5" id="KW-0812">Transmembrane</keyword>
<dbReference type="EMBL" id="AZGK01000002">
    <property type="protein sequence ID" value="KRM47354.1"/>
    <property type="molecule type" value="Genomic_DNA"/>
</dbReference>
<evidence type="ECO:0000256" key="5">
    <source>
        <dbReference type="SAM" id="Phobius"/>
    </source>
</evidence>
<feature type="transmembrane region" description="Helical" evidence="5">
    <location>
        <begin position="99"/>
        <end position="116"/>
    </location>
</feature>
<dbReference type="CDD" id="cd09325">
    <property type="entry name" value="TDT_C4-dicarb_trans"/>
    <property type="match status" value="1"/>
</dbReference>
<evidence type="ECO:0000256" key="2">
    <source>
        <dbReference type="ARBA" id="ARBA00022692"/>
    </source>
</evidence>
<dbReference type="AlphaFoldDB" id="A0A0R1YYG8"/>
<feature type="transmembrane region" description="Helical" evidence="5">
    <location>
        <begin position="158"/>
        <end position="178"/>
    </location>
</feature>
<comment type="subcellular location">
    <subcellularLocation>
        <location evidence="1">Membrane</location>
        <topology evidence="1">Multi-pass membrane protein</topology>
    </subcellularLocation>
</comment>
<dbReference type="Proteomes" id="UP000051957">
    <property type="component" value="Unassembled WGS sequence"/>
</dbReference>
<sequence length="328" mass="36254">MKLFLKKLPLPICGLILGIASLGNLFKAIGLPVIGNAWGILSLVLILLVIAKIGIHFKLSMNDLNDPIIASVAPTFTMSLMIISTFLKSWGIPVLPTAVWTFAVILQFVIMGYFIYRHLLRPTVELDHVYPSWFVTFVGIGVIPVTANNFIPALGTPILWLSLGLYAILLPIVCIRLLRREFMFEATLPLLTIMAAPASLCLTGYLTMNTAPSWAFSLVMVLLAQTLYWGTLTKIFKYVRLSFYPSFGAFTFPLVISATALNLFNNSFHLANGLNSVIGVIANLEITVATFMVIFVVIKYGQFLVKLANQAIEDKKMTLSDNETITKD</sequence>
<proteinExistence type="predicted"/>
<keyword evidence="4 5" id="KW-0472">Membrane</keyword>